<reference evidence="5" key="1">
    <citation type="submission" date="2020-10" db="EMBL/GenBank/DDBJ databases">
        <authorList>
            <person name="Gilroy R."/>
        </authorList>
    </citation>
    <scope>NUCLEOTIDE SEQUENCE</scope>
    <source>
        <strain evidence="5">ChiBcec7-5410</strain>
    </source>
</reference>
<dbReference type="PANTHER" id="PTHR35936:SF17">
    <property type="entry name" value="ARGININE-BINDING EXTRACELLULAR PROTEIN ARTP"/>
    <property type="match status" value="1"/>
</dbReference>
<dbReference type="Gene3D" id="3.40.190.10">
    <property type="entry name" value="Periplasmic binding protein-like II"/>
    <property type="match status" value="2"/>
</dbReference>
<feature type="signal peptide" evidence="3">
    <location>
        <begin position="1"/>
        <end position="19"/>
    </location>
</feature>
<protein>
    <submittedName>
        <fullName evidence="5">Transporter substrate-binding domain-containing protein</fullName>
    </submittedName>
</protein>
<dbReference type="SUPFAM" id="SSF53850">
    <property type="entry name" value="Periplasmic binding protein-like II"/>
    <property type="match status" value="1"/>
</dbReference>
<dbReference type="EMBL" id="DVLW01000191">
    <property type="protein sequence ID" value="HIT94917.1"/>
    <property type="molecule type" value="Genomic_DNA"/>
</dbReference>
<feature type="compositionally biased region" description="Low complexity" evidence="2">
    <location>
        <begin position="26"/>
        <end position="42"/>
    </location>
</feature>
<evidence type="ECO:0000256" key="1">
    <source>
        <dbReference type="ARBA" id="ARBA00022729"/>
    </source>
</evidence>
<comment type="caution">
    <text evidence="5">The sequence shown here is derived from an EMBL/GenBank/DDBJ whole genome shotgun (WGS) entry which is preliminary data.</text>
</comment>
<organism evidence="5 6">
    <name type="scientific">Candidatus Faecivivens stercoripullorum</name>
    <dbReference type="NCBI Taxonomy" id="2840805"/>
    <lineage>
        <taxon>Bacteria</taxon>
        <taxon>Bacillati</taxon>
        <taxon>Bacillota</taxon>
        <taxon>Clostridia</taxon>
        <taxon>Eubacteriales</taxon>
        <taxon>Oscillospiraceae</taxon>
        <taxon>Oscillospiraceae incertae sedis</taxon>
        <taxon>Candidatus Faecivivens</taxon>
    </lineage>
</organism>
<name>A0A9D1KT70_9FIRM</name>
<feature type="domain" description="Solute-binding protein family 3/N-terminal" evidence="4">
    <location>
        <begin position="56"/>
        <end position="283"/>
    </location>
</feature>
<dbReference type="InterPro" id="IPR001638">
    <property type="entry name" value="Solute-binding_3/MltF_N"/>
</dbReference>
<dbReference type="PROSITE" id="PS51257">
    <property type="entry name" value="PROKAR_LIPOPROTEIN"/>
    <property type="match status" value="1"/>
</dbReference>
<dbReference type="SMART" id="SM00062">
    <property type="entry name" value="PBPb"/>
    <property type="match status" value="1"/>
</dbReference>
<dbReference type="PANTHER" id="PTHR35936">
    <property type="entry name" value="MEMBRANE-BOUND LYTIC MUREIN TRANSGLYCOSYLASE F"/>
    <property type="match status" value="1"/>
</dbReference>
<evidence type="ECO:0000313" key="5">
    <source>
        <dbReference type="EMBL" id="HIT94917.1"/>
    </source>
</evidence>
<accession>A0A9D1KT70</accession>
<dbReference type="Pfam" id="PF00497">
    <property type="entry name" value="SBP_bac_3"/>
    <property type="match status" value="1"/>
</dbReference>
<evidence type="ECO:0000313" key="6">
    <source>
        <dbReference type="Proteomes" id="UP000824160"/>
    </source>
</evidence>
<dbReference type="Proteomes" id="UP000824160">
    <property type="component" value="Unassembled WGS sequence"/>
</dbReference>
<sequence>MKKMLTILLAGLTAASLLASCGSDTGSSSSSSAASTDSTASAEPANRLEEIKQKGVIVLATSPDFAPQEFEDISSGKPVYVGCDIDLANYIADYLGVELEVQAMDFQACQAAVSTGKADFSIAGYAYEEERAENYEVTDFFNVVRDEDGSRQVVIVPADKASEYQSPEDFAGKVIGCQNGSLQYTLTETQLPDAEIKLIDNLGSAILMVQNNKIDALACSGDQADIYVDKNEGIALADWEFEYASQGNIALIMKGETELVEEINKAIAEVNEQGLYQQWKEEATELALSLGIEVN</sequence>
<evidence type="ECO:0000256" key="3">
    <source>
        <dbReference type="SAM" id="SignalP"/>
    </source>
</evidence>
<evidence type="ECO:0000259" key="4">
    <source>
        <dbReference type="SMART" id="SM00062"/>
    </source>
</evidence>
<feature type="region of interest" description="Disordered" evidence="2">
    <location>
        <begin position="26"/>
        <end position="45"/>
    </location>
</feature>
<reference evidence="5" key="2">
    <citation type="journal article" date="2021" name="PeerJ">
        <title>Extensive microbial diversity within the chicken gut microbiome revealed by metagenomics and culture.</title>
        <authorList>
            <person name="Gilroy R."/>
            <person name="Ravi A."/>
            <person name="Getino M."/>
            <person name="Pursley I."/>
            <person name="Horton D.L."/>
            <person name="Alikhan N.F."/>
            <person name="Baker D."/>
            <person name="Gharbi K."/>
            <person name="Hall N."/>
            <person name="Watson M."/>
            <person name="Adriaenssens E.M."/>
            <person name="Foster-Nyarko E."/>
            <person name="Jarju S."/>
            <person name="Secka A."/>
            <person name="Antonio M."/>
            <person name="Oren A."/>
            <person name="Chaudhuri R.R."/>
            <person name="La Ragione R."/>
            <person name="Hildebrand F."/>
            <person name="Pallen M.J."/>
        </authorList>
    </citation>
    <scope>NUCLEOTIDE SEQUENCE</scope>
    <source>
        <strain evidence="5">ChiBcec7-5410</strain>
    </source>
</reference>
<feature type="chain" id="PRO_5038767021" evidence="3">
    <location>
        <begin position="20"/>
        <end position="295"/>
    </location>
</feature>
<keyword evidence="1 3" id="KW-0732">Signal</keyword>
<gene>
    <name evidence="5" type="ORF">IAC43_06995</name>
</gene>
<evidence type="ECO:0000256" key="2">
    <source>
        <dbReference type="SAM" id="MobiDB-lite"/>
    </source>
</evidence>
<dbReference type="AlphaFoldDB" id="A0A9D1KT70"/>
<proteinExistence type="predicted"/>